<feature type="domain" description="TF-B3" evidence="7">
    <location>
        <begin position="23"/>
        <end position="116"/>
    </location>
</feature>
<keyword evidence="4" id="KW-0804">Transcription</keyword>
<dbReference type="SMART" id="SM01019">
    <property type="entry name" value="B3"/>
    <property type="match status" value="2"/>
</dbReference>
<evidence type="ECO:0000256" key="3">
    <source>
        <dbReference type="ARBA" id="ARBA00023125"/>
    </source>
</evidence>
<dbReference type="InterPro" id="IPR015300">
    <property type="entry name" value="DNA-bd_pseudobarrel_sf"/>
</dbReference>
<dbReference type="Pfam" id="PF02362">
    <property type="entry name" value="B3"/>
    <property type="match status" value="2"/>
</dbReference>
<proteinExistence type="predicted"/>
<evidence type="ECO:0000313" key="9">
    <source>
        <dbReference type="Proteomes" id="UP000091857"/>
    </source>
</evidence>
<organism evidence="8 9">
    <name type="scientific">Manihot esculenta</name>
    <name type="common">Cassava</name>
    <name type="synonym">Jatropha manihot</name>
    <dbReference type="NCBI Taxonomy" id="3983"/>
    <lineage>
        <taxon>Eukaryota</taxon>
        <taxon>Viridiplantae</taxon>
        <taxon>Streptophyta</taxon>
        <taxon>Embryophyta</taxon>
        <taxon>Tracheophyta</taxon>
        <taxon>Spermatophyta</taxon>
        <taxon>Magnoliopsida</taxon>
        <taxon>eudicotyledons</taxon>
        <taxon>Gunneridae</taxon>
        <taxon>Pentapetalae</taxon>
        <taxon>rosids</taxon>
        <taxon>fabids</taxon>
        <taxon>Malpighiales</taxon>
        <taxon>Euphorbiaceae</taxon>
        <taxon>Crotonoideae</taxon>
        <taxon>Manihoteae</taxon>
        <taxon>Manihot</taxon>
    </lineage>
</organism>
<accession>A0A2C9U1J1</accession>
<dbReference type="InterPro" id="IPR003340">
    <property type="entry name" value="B3_DNA-bd"/>
</dbReference>
<dbReference type="GO" id="GO:0005634">
    <property type="term" value="C:nucleus"/>
    <property type="evidence" value="ECO:0007669"/>
    <property type="project" value="UniProtKB-SubCell"/>
</dbReference>
<keyword evidence="2" id="KW-0805">Transcription regulation</keyword>
<feature type="domain" description="TF-B3" evidence="7">
    <location>
        <begin position="259"/>
        <end position="358"/>
    </location>
</feature>
<dbReference type="SUPFAM" id="SSF101936">
    <property type="entry name" value="DNA-binding pseudobarrel domain"/>
    <property type="match status" value="2"/>
</dbReference>
<keyword evidence="9" id="KW-1185">Reference proteome</keyword>
<protein>
    <recommendedName>
        <fullName evidence="7">TF-B3 domain-containing protein</fullName>
    </recommendedName>
</protein>
<dbReference type="InterPro" id="IPR044837">
    <property type="entry name" value="REM16-like"/>
</dbReference>
<name>A0A2C9U1J1_MANES</name>
<keyword evidence="5" id="KW-0539">Nucleus</keyword>
<evidence type="ECO:0000256" key="6">
    <source>
        <dbReference type="SAM" id="MobiDB-lite"/>
    </source>
</evidence>
<evidence type="ECO:0000256" key="2">
    <source>
        <dbReference type="ARBA" id="ARBA00023015"/>
    </source>
</evidence>
<dbReference type="PANTHER" id="PTHR31391">
    <property type="entry name" value="B3 DOMAIN-CONTAINING PROTEIN OS11G0197600-RELATED"/>
    <property type="match status" value="1"/>
</dbReference>
<reference evidence="9" key="1">
    <citation type="journal article" date="2016" name="Nat. Biotechnol.">
        <title>Sequencing wild and cultivated cassava and related species reveals extensive interspecific hybridization and genetic diversity.</title>
        <authorList>
            <person name="Bredeson J.V."/>
            <person name="Lyons J.B."/>
            <person name="Prochnik S.E."/>
            <person name="Wu G.A."/>
            <person name="Ha C.M."/>
            <person name="Edsinger-Gonzales E."/>
            <person name="Grimwood J."/>
            <person name="Schmutz J."/>
            <person name="Rabbi I.Y."/>
            <person name="Egesi C."/>
            <person name="Nauluvula P."/>
            <person name="Lebot V."/>
            <person name="Ndunguru J."/>
            <person name="Mkamilo G."/>
            <person name="Bart R.S."/>
            <person name="Setter T.L."/>
            <person name="Gleadow R.M."/>
            <person name="Kulakow P."/>
            <person name="Ferguson M.E."/>
            <person name="Rounsley S."/>
            <person name="Rokhsar D.S."/>
        </authorList>
    </citation>
    <scope>NUCLEOTIDE SEQUENCE [LARGE SCALE GENOMIC DNA]</scope>
    <source>
        <strain evidence="9">cv. AM560-2</strain>
    </source>
</reference>
<dbReference type="Gramene" id="Manes.18G025570.4.v8.1">
    <property type="protein sequence ID" value="Manes.18G025570.4.v8.1.CDS"/>
    <property type="gene ID" value="Manes.18G025570.v8.1"/>
</dbReference>
<evidence type="ECO:0000313" key="8">
    <source>
        <dbReference type="EMBL" id="OAY22777.1"/>
    </source>
</evidence>
<dbReference type="EMBL" id="CM004404">
    <property type="protein sequence ID" value="OAY22777.1"/>
    <property type="molecule type" value="Genomic_DNA"/>
</dbReference>
<dbReference type="Proteomes" id="UP000091857">
    <property type="component" value="Chromosome 18"/>
</dbReference>
<evidence type="ECO:0000256" key="1">
    <source>
        <dbReference type="ARBA" id="ARBA00004123"/>
    </source>
</evidence>
<comment type="caution">
    <text evidence="8">The sequence shown here is derived from an EMBL/GenBank/DDBJ whole genome shotgun (WGS) entry which is preliminary data.</text>
</comment>
<dbReference type="PROSITE" id="PS50863">
    <property type="entry name" value="B3"/>
    <property type="match status" value="2"/>
</dbReference>
<dbReference type="PANTHER" id="PTHR31391:SF157">
    <property type="entry name" value="B3 DOMAIN-CONTAINING PROTEIN REM16"/>
    <property type="match status" value="1"/>
</dbReference>
<sequence length="361" mass="41772">MGEEACRDCRSWEEKIYWTHFQCLHFLQVLHSGFDRQLAIPEHFTKNLRKKLPQVITLRGPSGRTWQVILTTNDDTVFFNHGWEEFVNDHVLQEKDLLIFKYNGDSCFDVLMFDGQSLCEKAGSYFVRKCGHRENDSGGQTKRRTGENSFEATLPCPEDYIGGSPLEKSANNDIDTTPLGQHNTYRYVTKKIRREIEFNPIHEEPSTSAEEIETKPDIEHISPSVVHSVPYLSSRRLITEEEKQNALQLAQAVLTRDGFMVVMKPTHVYRRFYMSIPSAWTTKHLRSLEKQDVILRTKENTWHTKFYYQKSKNSGGLSSGWKSFALSNDLQEFDVCVFEPGIPVDNAVVLDVNIIRVFHDD</sequence>
<dbReference type="GO" id="GO:0003677">
    <property type="term" value="F:DNA binding"/>
    <property type="evidence" value="ECO:0007669"/>
    <property type="project" value="UniProtKB-KW"/>
</dbReference>
<evidence type="ECO:0000259" key="7">
    <source>
        <dbReference type="PROSITE" id="PS50863"/>
    </source>
</evidence>
<dbReference type="SMR" id="A0A2C9U1J1"/>
<gene>
    <name evidence="8" type="ORF">MANES_18G025570v8</name>
</gene>
<dbReference type="STRING" id="3983.A0A2C9U1J1"/>
<keyword evidence="3" id="KW-0238">DNA-binding</keyword>
<feature type="region of interest" description="Disordered" evidence="6">
    <location>
        <begin position="133"/>
        <end position="154"/>
    </location>
</feature>
<evidence type="ECO:0000256" key="5">
    <source>
        <dbReference type="ARBA" id="ARBA00023242"/>
    </source>
</evidence>
<evidence type="ECO:0000256" key="4">
    <source>
        <dbReference type="ARBA" id="ARBA00023163"/>
    </source>
</evidence>
<dbReference type="OrthoDB" id="590488at2759"/>
<dbReference type="AlphaFoldDB" id="A0A2C9U1J1"/>
<comment type="subcellular location">
    <subcellularLocation>
        <location evidence="1">Nucleus</location>
    </subcellularLocation>
</comment>
<dbReference type="CDD" id="cd10017">
    <property type="entry name" value="B3_DNA"/>
    <property type="match status" value="2"/>
</dbReference>
<dbReference type="Gene3D" id="2.40.330.10">
    <property type="entry name" value="DNA-binding pseudobarrel domain"/>
    <property type="match status" value="2"/>
</dbReference>
<dbReference type="Gramene" id="Manes.18G025570.5.v8.1">
    <property type="protein sequence ID" value="Manes.18G025570.5.v8.1.CDS"/>
    <property type="gene ID" value="Manes.18G025570.v8.1"/>
</dbReference>